<name>A0A8H5WJI6_FUSHE</name>
<accession>A0A8H5WJI6</accession>
<proteinExistence type="predicted"/>
<dbReference type="Gene3D" id="3.30.710.10">
    <property type="entry name" value="Potassium Channel Kv1.1, Chain A"/>
    <property type="match status" value="1"/>
</dbReference>
<keyword evidence="3" id="KW-1185">Reference proteome</keyword>
<dbReference type="OrthoDB" id="5326346at2759"/>
<comment type="caution">
    <text evidence="2">The sequence shown here is derived from an EMBL/GenBank/DDBJ whole genome shotgun (WGS) entry which is preliminary data.</text>
</comment>
<evidence type="ECO:0000313" key="3">
    <source>
        <dbReference type="Proteomes" id="UP000567885"/>
    </source>
</evidence>
<dbReference type="Proteomes" id="UP000567885">
    <property type="component" value="Unassembled WGS sequence"/>
</dbReference>
<dbReference type="EMBL" id="JAAGWQ010000188">
    <property type="protein sequence ID" value="KAF5660875.1"/>
    <property type="molecule type" value="Genomic_DNA"/>
</dbReference>
<feature type="region of interest" description="Disordered" evidence="1">
    <location>
        <begin position="28"/>
        <end position="83"/>
    </location>
</feature>
<dbReference type="AlphaFoldDB" id="A0A8H5WJI6"/>
<feature type="compositionally biased region" description="Polar residues" evidence="1">
    <location>
        <begin position="37"/>
        <end position="53"/>
    </location>
</feature>
<reference evidence="2 3" key="1">
    <citation type="submission" date="2020-05" db="EMBL/GenBank/DDBJ databases">
        <title>Identification and distribution of gene clusters putatively required for synthesis of sphingolipid metabolism inhibitors in phylogenetically diverse species of the filamentous fungus Fusarium.</title>
        <authorList>
            <person name="Kim H.-S."/>
            <person name="Busman M."/>
            <person name="Brown D.W."/>
            <person name="Divon H."/>
            <person name="Uhlig S."/>
            <person name="Proctor R.H."/>
        </authorList>
    </citation>
    <scope>NUCLEOTIDE SEQUENCE [LARGE SCALE GENOMIC DNA]</scope>
    <source>
        <strain evidence="2 3">NRRL 20693</strain>
    </source>
</reference>
<evidence type="ECO:0000256" key="1">
    <source>
        <dbReference type="SAM" id="MobiDB-lite"/>
    </source>
</evidence>
<gene>
    <name evidence="2" type="ORF">FHETE_8726</name>
</gene>
<protein>
    <recommendedName>
        <fullName evidence="4">BTB domain-containing protein</fullName>
    </recommendedName>
</protein>
<sequence length="375" mass="42923">MKDSLLIFLPKGDTELVLRRPNFRKFAKSKDEENSEENATVNENDNESVTTTAPIEEFQDRTSSISTTQDLRELRPSDEDNRPNEVRFRVSSAHLILASPVFKAMLDGPFSEGVRNKNGLFEIKAFEWNTIAMVVLMDIIHGHHRSVHPKVTLGLFTEIAMVVDYYQCHEIAETFAAKWVAAWGNEFLTGYDDTTMPRLFIGWVFGQRDLFDAMVFDILNHSTTPLKTDLPLPSTVLERLESRRVFLISRTLENLYGLLESLWATDDGCIMECSSMHLGLLMKAMRQYGFEVPKPKEIKTGKSFDEIHKFLQGLTTPTWYVKNKFGTIYTHDCSFKEKMKPWLNDLSKNLAQGAWWLDFQKPKSADSDAADTKGN</sequence>
<evidence type="ECO:0008006" key="4">
    <source>
        <dbReference type="Google" id="ProtNLM"/>
    </source>
</evidence>
<organism evidence="2 3">
    <name type="scientific">Fusarium heterosporum</name>
    <dbReference type="NCBI Taxonomy" id="42747"/>
    <lineage>
        <taxon>Eukaryota</taxon>
        <taxon>Fungi</taxon>
        <taxon>Dikarya</taxon>
        <taxon>Ascomycota</taxon>
        <taxon>Pezizomycotina</taxon>
        <taxon>Sordariomycetes</taxon>
        <taxon>Hypocreomycetidae</taxon>
        <taxon>Hypocreales</taxon>
        <taxon>Nectriaceae</taxon>
        <taxon>Fusarium</taxon>
        <taxon>Fusarium heterosporum species complex</taxon>
    </lineage>
</organism>
<feature type="compositionally biased region" description="Basic and acidic residues" evidence="1">
    <location>
        <begin position="70"/>
        <end position="83"/>
    </location>
</feature>
<dbReference type="InterPro" id="IPR011333">
    <property type="entry name" value="SKP1/BTB/POZ_sf"/>
</dbReference>
<evidence type="ECO:0000313" key="2">
    <source>
        <dbReference type="EMBL" id="KAF5660875.1"/>
    </source>
</evidence>